<dbReference type="PANTHER" id="PTHR13504:SF38">
    <property type="entry name" value="FIDO DOMAIN-CONTAINING PROTEIN"/>
    <property type="match status" value="1"/>
</dbReference>
<dbReference type="KEGG" id="lhi:JP39_05580"/>
<feature type="domain" description="Fido" evidence="3">
    <location>
        <begin position="79"/>
        <end position="212"/>
    </location>
</feature>
<dbReference type="PROSITE" id="PS51459">
    <property type="entry name" value="FIDO"/>
    <property type="match status" value="1"/>
</dbReference>
<proteinExistence type="predicted"/>
<name>A0A0K2LCG5_9LACO</name>
<dbReference type="GO" id="GO:0005524">
    <property type="term" value="F:ATP binding"/>
    <property type="evidence" value="ECO:0007669"/>
    <property type="project" value="UniProtKB-KW"/>
</dbReference>
<evidence type="ECO:0000313" key="5">
    <source>
        <dbReference type="Proteomes" id="UP000061546"/>
    </source>
</evidence>
<protein>
    <submittedName>
        <fullName evidence="4">Filamentation induced by cAMP protein fic</fullName>
    </submittedName>
</protein>
<evidence type="ECO:0000259" key="3">
    <source>
        <dbReference type="PROSITE" id="PS51459"/>
    </source>
</evidence>
<organism evidence="4 5">
    <name type="scientific">Companilactobacillus heilongjiangensis</name>
    <dbReference type="NCBI Taxonomy" id="1074467"/>
    <lineage>
        <taxon>Bacteria</taxon>
        <taxon>Bacillati</taxon>
        <taxon>Bacillota</taxon>
        <taxon>Bacilli</taxon>
        <taxon>Lactobacillales</taxon>
        <taxon>Lactobacillaceae</taxon>
        <taxon>Companilactobacillus</taxon>
    </lineage>
</organism>
<dbReference type="RefSeq" id="WP_041501624.1">
    <property type="nucleotide sequence ID" value="NZ_BJDV01000013.1"/>
</dbReference>
<dbReference type="STRING" id="1074467.JP39_05580"/>
<dbReference type="InterPro" id="IPR003812">
    <property type="entry name" value="Fido"/>
</dbReference>
<sequence length="220" mass="25321">MKLADKYNLTVKENTFVVKKNLVALIHSNSKFEGINTTLPQTKTIVEGMGVSGVSIEAIGVIVNLKRGWEYVINSTDKFDNNLVRKINGIVARDDDIDSVAIRTGNIQISGVDYEPKIPTEEELISDINMYTHNESESKTQNIIELMYKMMRKQYFWDGNKRTAILFANYYMIRNGLGVLNINEQQMEEFNELLSAYYNSNDMTVILRWTYDNCIYGIDR</sequence>
<dbReference type="InterPro" id="IPR036597">
    <property type="entry name" value="Fido-like_dom_sf"/>
</dbReference>
<dbReference type="OrthoDB" id="9807853at2"/>
<feature type="site" description="Important for autoinhibition of adenylyltransferase activity" evidence="2">
    <location>
        <position position="33"/>
    </location>
</feature>
<dbReference type="Proteomes" id="UP000061546">
    <property type="component" value="Chromosome"/>
</dbReference>
<dbReference type="PANTHER" id="PTHR13504">
    <property type="entry name" value="FIDO DOMAIN-CONTAINING PROTEIN DDB_G0283145"/>
    <property type="match status" value="1"/>
</dbReference>
<dbReference type="AlphaFoldDB" id="A0A0K2LCG5"/>
<dbReference type="Pfam" id="PF02661">
    <property type="entry name" value="Fic"/>
    <property type="match status" value="1"/>
</dbReference>
<evidence type="ECO:0000313" key="4">
    <source>
        <dbReference type="EMBL" id="ALB28873.1"/>
    </source>
</evidence>
<keyword evidence="5" id="KW-1185">Reference proteome</keyword>
<dbReference type="EMBL" id="CP012559">
    <property type="protein sequence ID" value="ALB28873.1"/>
    <property type="molecule type" value="Genomic_DNA"/>
</dbReference>
<gene>
    <name evidence="4" type="ORF">JP39_05580</name>
</gene>
<feature type="binding site" evidence="1">
    <location>
        <position position="199"/>
    </location>
    <ligand>
        <name>ATP</name>
        <dbReference type="ChEBI" id="CHEBI:30616"/>
    </ligand>
</feature>
<accession>A0A0K2LCG5</accession>
<reference evidence="4 5" key="1">
    <citation type="submission" date="2015-08" db="EMBL/GenBank/DDBJ databases">
        <title>Genomic sequence of Lactobacillus heilongjiangensis DSM 28069, isolated from Chinese traditional pickle.</title>
        <authorList>
            <person name="Jiang X."/>
            <person name="Zheng B."/>
            <person name="Cheng H."/>
        </authorList>
    </citation>
    <scope>NUCLEOTIDE SEQUENCE [LARGE SCALE GENOMIC DNA]</scope>
    <source>
        <strain evidence="4 5">DSM 28069</strain>
    </source>
</reference>
<evidence type="ECO:0000256" key="2">
    <source>
        <dbReference type="PIRSR" id="PIRSR640198-3"/>
    </source>
</evidence>
<keyword evidence="1" id="KW-0547">Nucleotide-binding</keyword>
<keyword evidence="1" id="KW-0067">ATP-binding</keyword>
<dbReference type="SUPFAM" id="SSF140931">
    <property type="entry name" value="Fic-like"/>
    <property type="match status" value="1"/>
</dbReference>
<dbReference type="InterPro" id="IPR040198">
    <property type="entry name" value="Fido_containing"/>
</dbReference>
<evidence type="ECO:0000256" key="1">
    <source>
        <dbReference type="PIRSR" id="PIRSR640198-2"/>
    </source>
</evidence>
<dbReference type="Gene3D" id="1.10.3290.10">
    <property type="entry name" value="Fido-like domain"/>
    <property type="match status" value="1"/>
</dbReference>